<proteinExistence type="inferred from homology"/>
<dbReference type="AlphaFoldDB" id="A0A846QRG8"/>
<organism evidence="4 5">
    <name type="scientific">Desulfobaculum xiamenense</name>
    <dbReference type="NCBI Taxonomy" id="995050"/>
    <lineage>
        <taxon>Bacteria</taxon>
        <taxon>Pseudomonadati</taxon>
        <taxon>Thermodesulfobacteriota</taxon>
        <taxon>Desulfovibrionia</taxon>
        <taxon>Desulfovibrionales</taxon>
        <taxon>Desulfovibrionaceae</taxon>
        <taxon>Desulfobaculum</taxon>
    </lineage>
</organism>
<comment type="similarity">
    <text evidence="1">Belongs to the GSP E family.</text>
</comment>
<gene>
    <name evidence="4" type="ORF">GGQ74_000899</name>
</gene>
<feature type="compositionally biased region" description="Basic and acidic residues" evidence="2">
    <location>
        <begin position="75"/>
        <end position="86"/>
    </location>
</feature>
<accession>A0A846QRG8</accession>
<dbReference type="EMBL" id="JAATJA010000001">
    <property type="protein sequence ID" value="NJB67259.1"/>
    <property type="molecule type" value="Genomic_DNA"/>
</dbReference>
<name>A0A846QRG8_9BACT</name>
<dbReference type="Pfam" id="PF00437">
    <property type="entry name" value="T2SSE"/>
    <property type="match status" value="1"/>
</dbReference>
<dbReference type="PANTHER" id="PTHR30486">
    <property type="entry name" value="TWITCHING MOTILITY PROTEIN PILT"/>
    <property type="match status" value="1"/>
</dbReference>
<keyword evidence="5" id="KW-1185">Reference proteome</keyword>
<evidence type="ECO:0000313" key="5">
    <source>
        <dbReference type="Proteomes" id="UP000580856"/>
    </source>
</evidence>
<dbReference type="PANTHER" id="PTHR30486:SF15">
    <property type="entry name" value="TYPE II_IV SECRETION SYSTEM ATPASE"/>
    <property type="match status" value="1"/>
</dbReference>
<reference evidence="4 5" key="1">
    <citation type="submission" date="2020-03" db="EMBL/GenBank/DDBJ databases">
        <title>Genomic Encyclopedia of Type Strains, Phase IV (KMG-IV): sequencing the most valuable type-strain genomes for metagenomic binning, comparative biology and taxonomic classification.</title>
        <authorList>
            <person name="Goeker M."/>
        </authorList>
    </citation>
    <scope>NUCLEOTIDE SEQUENCE [LARGE SCALE GENOMIC DNA]</scope>
    <source>
        <strain evidence="4 5">DSM 24233</strain>
    </source>
</reference>
<dbReference type="InterPro" id="IPR027417">
    <property type="entry name" value="P-loop_NTPase"/>
</dbReference>
<dbReference type="CDD" id="cd01130">
    <property type="entry name" value="VirB11-like_ATPase"/>
    <property type="match status" value="1"/>
</dbReference>
<dbReference type="RefSeq" id="WP_167940328.1">
    <property type="nucleotide sequence ID" value="NZ_JAATJA010000001.1"/>
</dbReference>
<dbReference type="Gene3D" id="3.30.450.380">
    <property type="match status" value="1"/>
</dbReference>
<comment type="caution">
    <text evidence="4">The sequence shown here is derived from an EMBL/GenBank/DDBJ whole genome shotgun (WGS) entry which is preliminary data.</text>
</comment>
<evidence type="ECO:0000256" key="1">
    <source>
        <dbReference type="ARBA" id="ARBA00006611"/>
    </source>
</evidence>
<feature type="compositionally biased region" description="Pro residues" evidence="2">
    <location>
        <begin position="23"/>
        <end position="34"/>
    </location>
</feature>
<evidence type="ECO:0000259" key="3">
    <source>
        <dbReference type="Pfam" id="PF00437"/>
    </source>
</evidence>
<dbReference type="Proteomes" id="UP000580856">
    <property type="component" value="Unassembled WGS sequence"/>
</dbReference>
<dbReference type="InterPro" id="IPR001482">
    <property type="entry name" value="T2SS/T4SS_dom"/>
</dbReference>
<dbReference type="InterPro" id="IPR050921">
    <property type="entry name" value="T4SS_GSP_E_ATPase"/>
</dbReference>
<protein>
    <submittedName>
        <fullName evidence="4">Pilus assembly protein CpaF</fullName>
    </submittedName>
</protein>
<evidence type="ECO:0000256" key="2">
    <source>
        <dbReference type="SAM" id="MobiDB-lite"/>
    </source>
</evidence>
<sequence>MSLADRLARNTRSWNATAARPAQPRPQQPAPQPTQQPTQQENARPVVEQAPSAPRPAAPQARPVTPPKPEPAAPRTEDVRTQEVSDDYYEFKSRIHERLIERIDLSAIETLPHDALAEKIARLVERILAEEFRHAPLNSAERRRLISEIQDEVLGLGPLEPLLQDPAVSDILVNNYRQVYVERRGKLHKTSVRFQDDDHLRKIIDRIVSKVGRRIDESSPMVDARLEDGSRVNAIIPPLAIDGPSMSIRRFSRDPLELDDLITFGALTPEIGEVLRGIVRARLNILVSGGTGSGKTTLLNVLSRFIPHDERIVTIEDAAELQLKQEHVVRLETRPANLEGRGEITARDLVRNCLRMRPDRIIVGEVRGAEVMDMLQAMNTGHDGSLTTVHANTPRDAMMRLETMIAMAGLNLSGESLKRYIASAIDIIIQATRLGDGSRRVMSFQEITGMEGEAITMQEIFRFRQTGVGKDHKVQGVFESMGIRPKFAQRLEALGITFDAELFRPGVLREI</sequence>
<dbReference type="SUPFAM" id="SSF52540">
    <property type="entry name" value="P-loop containing nucleoside triphosphate hydrolases"/>
    <property type="match status" value="1"/>
</dbReference>
<feature type="region of interest" description="Disordered" evidence="2">
    <location>
        <begin position="1"/>
        <end position="86"/>
    </location>
</feature>
<dbReference type="Gene3D" id="3.40.50.300">
    <property type="entry name" value="P-loop containing nucleotide triphosphate hydrolases"/>
    <property type="match status" value="1"/>
</dbReference>
<dbReference type="GO" id="GO:0016887">
    <property type="term" value="F:ATP hydrolysis activity"/>
    <property type="evidence" value="ECO:0007669"/>
    <property type="project" value="InterPro"/>
</dbReference>
<feature type="domain" description="Bacterial type II secretion system protein E" evidence="3">
    <location>
        <begin position="155"/>
        <end position="433"/>
    </location>
</feature>
<evidence type="ECO:0000313" key="4">
    <source>
        <dbReference type="EMBL" id="NJB67259.1"/>
    </source>
</evidence>